<reference evidence="2" key="2">
    <citation type="submission" date="2020-05" db="UniProtKB">
        <authorList>
            <consortium name="EnsemblMetazoa"/>
        </authorList>
    </citation>
    <scope>IDENTIFICATION</scope>
    <source>
        <strain evidence="2">JHB</strain>
    </source>
</reference>
<dbReference type="AlphaFoldDB" id="B0WT92"/>
<evidence type="ECO:0000313" key="2">
    <source>
        <dbReference type="EnsemblMetazoa" id="CPIJ009888-PA"/>
    </source>
</evidence>
<gene>
    <name evidence="2" type="primary">6042861</name>
    <name evidence="1" type="ORF">CpipJ_CPIJ009888</name>
</gene>
<dbReference type="OrthoDB" id="9985088at2759"/>
<dbReference type="STRING" id="7176.B0WT92"/>
<evidence type="ECO:0000313" key="3">
    <source>
        <dbReference type="Proteomes" id="UP000002320"/>
    </source>
</evidence>
<protein>
    <submittedName>
        <fullName evidence="1 2">Chondroitin synthase</fullName>
    </submittedName>
</protein>
<accession>B0WT92</accession>
<sequence length="79" mass="9187">MQIILNKTILVTHRNNPQLKHRGQHSVYRNFDAVRGINYQMLLSFCDRGHLEHVFNSIEVVKPTSYPVPYLLLGLPRMG</sequence>
<dbReference type="HOGENOM" id="CLU_2608378_0_0_1"/>
<evidence type="ECO:0000313" key="1">
    <source>
        <dbReference type="EMBL" id="EDS34241.1"/>
    </source>
</evidence>
<reference evidence="1" key="1">
    <citation type="submission" date="2007-03" db="EMBL/GenBank/DDBJ databases">
        <title>Annotation of Culex pipiens quinquefasciatus.</title>
        <authorList>
            <consortium name="The Broad Institute Genome Sequencing Platform"/>
            <person name="Atkinson P.W."/>
            <person name="Hemingway J."/>
            <person name="Christensen B.M."/>
            <person name="Higgs S."/>
            <person name="Kodira C."/>
            <person name="Hannick L."/>
            <person name="Megy K."/>
            <person name="O'Leary S."/>
            <person name="Pearson M."/>
            <person name="Haas B.J."/>
            <person name="Mauceli E."/>
            <person name="Wortman J.R."/>
            <person name="Lee N.H."/>
            <person name="Guigo R."/>
            <person name="Stanke M."/>
            <person name="Alvarado L."/>
            <person name="Amedeo P."/>
            <person name="Antoine C.H."/>
            <person name="Arensburger P."/>
            <person name="Bidwell S.L."/>
            <person name="Crawford M."/>
            <person name="Camaro F."/>
            <person name="Devon K."/>
            <person name="Engels R."/>
            <person name="Hammond M."/>
            <person name="Howarth C."/>
            <person name="Koehrsen M."/>
            <person name="Lawson D."/>
            <person name="Montgomery P."/>
            <person name="Nene V."/>
            <person name="Nusbaum C."/>
            <person name="Puiu D."/>
            <person name="Romero-Severson J."/>
            <person name="Severson D.W."/>
            <person name="Shumway M."/>
            <person name="Sisk P."/>
            <person name="Stolte C."/>
            <person name="Zeng Q."/>
            <person name="Eisenstadt E."/>
            <person name="Fraser-Liggett C."/>
            <person name="Strausberg R."/>
            <person name="Galagan J."/>
            <person name="Birren B."/>
            <person name="Collins F.H."/>
        </authorList>
    </citation>
    <scope>NUCLEOTIDE SEQUENCE [LARGE SCALE GENOMIC DNA]</scope>
    <source>
        <strain evidence="1">JHB</strain>
    </source>
</reference>
<keyword evidence="3" id="KW-1185">Reference proteome</keyword>
<dbReference type="EMBL" id="DS232081">
    <property type="protein sequence ID" value="EDS34241.1"/>
    <property type="molecule type" value="Genomic_DNA"/>
</dbReference>
<dbReference type="EnsemblMetazoa" id="CPIJ009888-RA">
    <property type="protein sequence ID" value="CPIJ009888-PA"/>
    <property type="gene ID" value="CPIJ009888"/>
</dbReference>
<dbReference type="VEuPathDB" id="VectorBase:CPIJ009888"/>
<dbReference type="KEGG" id="cqu:CpipJ_CPIJ009888"/>
<proteinExistence type="predicted"/>
<name>B0WT92_CULQU</name>
<dbReference type="InParanoid" id="B0WT92"/>
<organism>
    <name type="scientific">Culex quinquefasciatus</name>
    <name type="common">Southern house mosquito</name>
    <name type="synonym">Culex pungens</name>
    <dbReference type="NCBI Taxonomy" id="7176"/>
    <lineage>
        <taxon>Eukaryota</taxon>
        <taxon>Metazoa</taxon>
        <taxon>Ecdysozoa</taxon>
        <taxon>Arthropoda</taxon>
        <taxon>Hexapoda</taxon>
        <taxon>Insecta</taxon>
        <taxon>Pterygota</taxon>
        <taxon>Neoptera</taxon>
        <taxon>Endopterygota</taxon>
        <taxon>Diptera</taxon>
        <taxon>Nematocera</taxon>
        <taxon>Culicoidea</taxon>
        <taxon>Culicidae</taxon>
        <taxon>Culicinae</taxon>
        <taxon>Culicini</taxon>
        <taxon>Culex</taxon>
        <taxon>Culex</taxon>
    </lineage>
</organism>
<dbReference type="Proteomes" id="UP000002320">
    <property type="component" value="Unassembled WGS sequence"/>
</dbReference>
<dbReference type="VEuPathDB" id="VectorBase:CQUJHB015192"/>